<feature type="region of interest" description="Disordered" evidence="1">
    <location>
        <begin position="346"/>
        <end position="371"/>
    </location>
</feature>
<proteinExistence type="predicted"/>
<name>A0AA36I7L4_9DINO</name>
<dbReference type="PANTHER" id="PTHR15600">
    <property type="entry name" value="SACSIN"/>
    <property type="match status" value="1"/>
</dbReference>
<accession>A0AA36I7L4</accession>
<keyword evidence="3" id="KW-1185">Reference proteome</keyword>
<dbReference type="EMBL" id="CAUJNA010000914">
    <property type="protein sequence ID" value="CAJ1382566.1"/>
    <property type="molecule type" value="Genomic_DNA"/>
</dbReference>
<dbReference type="AlphaFoldDB" id="A0AA36I7L4"/>
<evidence type="ECO:0000313" key="3">
    <source>
        <dbReference type="Proteomes" id="UP001178507"/>
    </source>
</evidence>
<dbReference type="InterPro" id="IPR052972">
    <property type="entry name" value="Sacsin_chaperone_reg"/>
</dbReference>
<comment type="caution">
    <text evidence="2">The sequence shown here is derived from an EMBL/GenBank/DDBJ whole genome shotgun (WGS) entry which is preliminary data.</text>
</comment>
<sequence>MYYCLEQTFASAKSRPTPDPGGIFYETLRERASTLPKLRRQVLRGLPGATAGEDAPRSILSEPSWACEEDFATPERLTEDASGNRAVAFEEMDLWNPFWRLIGGADCGLAEQVCIALPLEAPAADAAFKTNLRKEEGRLFCFLPLPPSAVSLRLAAHVHAPLNTTQDRRSVLLDSRVGDNEIINTNVRLLDVRIPECIARCALDLSKNASPKDFFSILPVLHGRAEGEKDAPETGVADRVAQSFYKMLIRRPEPIFPVAAAGPRRCVRFSDAVFVSQREAKTSAGGPKEGAALLDQVSASLARFGVPVVKVPLRILESFEQVLHPAKPRVLTPTWLRQFLRTMGSSESRKASPGFPLATGETETDSTEKRGQDASIPYLRVDEAVAFLDFALADGDHGDLEGVPLLFTEDVSVGTMAFASGLKTVFMPEDEEEYQLLPKAPARLLSKEIRKQRPWVWVNLQQMASSEAAGDAKSFQLRRMTAAPLMSALQELLPKSWNVAVPEVPTAEWEGWVEGWLRALWSWMSRMDVPAKNMLQWPIVPSLQNEADEDKGYGTTVPARLYRLQPDAALFSHKGDAARPGILEGPFAGPLVKLLERVGCTPVRLPVWLHERLLLGFVHPGTADGLMKACHNRLRALLDKDAKDRSAGARKFRTLLGQLGPEQQGAVAAWLVAAGRESCDCGLTPCANDDVARKWRWECDVIRSAPVLQPFGRQDQVALVDSAPGKPWSLLPE</sequence>
<gene>
    <name evidence="2" type="ORF">EVOR1521_LOCUS9922</name>
</gene>
<feature type="non-terminal residue" evidence="2">
    <location>
        <position position="1"/>
    </location>
</feature>
<dbReference type="PANTHER" id="PTHR15600:SF42">
    <property type="entry name" value="SACSIN"/>
    <property type="match status" value="1"/>
</dbReference>
<evidence type="ECO:0000313" key="2">
    <source>
        <dbReference type="EMBL" id="CAJ1382566.1"/>
    </source>
</evidence>
<dbReference type="GO" id="GO:0030544">
    <property type="term" value="F:Hsp70 protein binding"/>
    <property type="evidence" value="ECO:0007669"/>
    <property type="project" value="TreeGrafter"/>
</dbReference>
<dbReference type="Proteomes" id="UP001178507">
    <property type="component" value="Unassembled WGS sequence"/>
</dbReference>
<organism evidence="2 3">
    <name type="scientific">Effrenium voratum</name>
    <dbReference type="NCBI Taxonomy" id="2562239"/>
    <lineage>
        <taxon>Eukaryota</taxon>
        <taxon>Sar</taxon>
        <taxon>Alveolata</taxon>
        <taxon>Dinophyceae</taxon>
        <taxon>Suessiales</taxon>
        <taxon>Symbiodiniaceae</taxon>
        <taxon>Effrenium</taxon>
    </lineage>
</organism>
<reference evidence="2" key="1">
    <citation type="submission" date="2023-08" db="EMBL/GenBank/DDBJ databases">
        <authorList>
            <person name="Chen Y."/>
            <person name="Shah S."/>
            <person name="Dougan E. K."/>
            <person name="Thang M."/>
            <person name="Chan C."/>
        </authorList>
    </citation>
    <scope>NUCLEOTIDE SEQUENCE</scope>
</reference>
<evidence type="ECO:0000256" key="1">
    <source>
        <dbReference type="SAM" id="MobiDB-lite"/>
    </source>
</evidence>
<protein>
    <submittedName>
        <fullName evidence="2">Uncharacterized protein</fullName>
    </submittedName>
</protein>